<dbReference type="GO" id="GO:0007218">
    <property type="term" value="P:neuropeptide signaling pathway"/>
    <property type="evidence" value="ECO:0000318"/>
    <property type="project" value="GO_Central"/>
</dbReference>
<keyword evidence="3 8" id="KW-1133">Transmembrane helix</keyword>
<dbReference type="KEGG" id="nve:5520872"/>
<evidence type="ECO:0000313" key="11">
    <source>
        <dbReference type="Proteomes" id="UP000001593"/>
    </source>
</evidence>
<feature type="transmembrane region" description="Helical" evidence="8">
    <location>
        <begin position="290"/>
        <end position="313"/>
    </location>
</feature>
<dbReference type="PROSITE" id="PS50262">
    <property type="entry name" value="G_PROTEIN_RECEP_F1_2"/>
    <property type="match status" value="1"/>
</dbReference>
<dbReference type="EMBL" id="DS469513">
    <property type="protein sequence ID" value="EDO48525.1"/>
    <property type="molecule type" value="Genomic_DNA"/>
</dbReference>
<evidence type="ECO:0000313" key="10">
    <source>
        <dbReference type="EMBL" id="EDO48525.1"/>
    </source>
</evidence>
<reference evidence="10 11" key="1">
    <citation type="journal article" date="2007" name="Science">
        <title>Sea anemone genome reveals ancestral eumetazoan gene repertoire and genomic organization.</title>
        <authorList>
            <person name="Putnam N.H."/>
            <person name="Srivastava M."/>
            <person name="Hellsten U."/>
            <person name="Dirks B."/>
            <person name="Chapman J."/>
            <person name="Salamov A."/>
            <person name="Terry A."/>
            <person name="Shapiro H."/>
            <person name="Lindquist E."/>
            <person name="Kapitonov V.V."/>
            <person name="Jurka J."/>
            <person name="Genikhovich G."/>
            <person name="Grigoriev I.V."/>
            <person name="Lucas S.M."/>
            <person name="Steele R.E."/>
            <person name="Finnerty J.R."/>
            <person name="Technau U."/>
            <person name="Martindale M.Q."/>
            <person name="Rokhsar D.S."/>
        </authorList>
    </citation>
    <scope>NUCLEOTIDE SEQUENCE [LARGE SCALE GENOMIC DNA]</scope>
    <source>
        <strain evidence="11">CH2 X CH6</strain>
    </source>
</reference>
<keyword evidence="4" id="KW-0297">G-protein coupled receptor</keyword>
<keyword evidence="11" id="KW-1185">Reference proteome</keyword>
<dbReference type="PRINTS" id="PR00237">
    <property type="entry name" value="GPCRRHODOPSN"/>
</dbReference>
<organism evidence="10 11">
    <name type="scientific">Nematostella vectensis</name>
    <name type="common">Starlet sea anemone</name>
    <dbReference type="NCBI Taxonomy" id="45351"/>
    <lineage>
        <taxon>Eukaryota</taxon>
        <taxon>Metazoa</taxon>
        <taxon>Cnidaria</taxon>
        <taxon>Anthozoa</taxon>
        <taxon>Hexacorallia</taxon>
        <taxon>Actiniaria</taxon>
        <taxon>Edwardsiidae</taxon>
        <taxon>Nematostella</taxon>
    </lineage>
</organism>
<evidence type="ECO:0000256" key="2">
    <source>
        <dbReference type="ARBA" id="ARBA00022692"/>
    </source>
</evidence>
<protein>
    <recommendedName>
        <fullName evidence="9">G-protein coupled receptors family 1 profile domain-containing protein</fullName>
    </recommendedName>
</protein>
<evidence type="ECO:0000256" key="8">
    <source>
        <dbReference type="SAM" id="Phobius"/>
    </source>
</evidence>
<dbReference type="PhylomeDB" id="A7RJ65"/>
<gene>
    <name evidence="10" type="ORF">NEMVEDRAFT_v1g197895</name>
</gene>
<dbReference type="Gene3D" id="1.20.1070.10">
    <property type="entry name" value="Rhodopsin 7-helix transmembrane proteins"/>
    <property type="match status" value="1"/>
</dbReference>
<accession>A7RJ65</accession>
<dbReference type="InterPro" id="IPR000276">
    <property type="entry name" value="GPCR_Rhodpsn"/>
</dbReference>
<evidence type="ECO:0000256" key="6">
    <source>
        <dbReference type="ARBA" id="ARBA00023170"/>
    </source>
</evidence>
<dbReference type="eggNOG" id="KOG4219">
    <property type="taxonomic scope" value="Eukaryota"/>
</dbReference>
<comment type="subcellular location">
    <subcellularLocation>
        <location evidence="1">Membrane</location>
        <topology evidence="1">Multi-pass membrane protein</topology>
    </subcellularLocation>
</comment>
<dbReference type="InterPro" id="IPR017452">
    <property type="entry name" value="GPCR_Rhodpsn_7TM"/>
</dbReference>
<evidence type="ECO:0000256" key="7">
    <source>
        <dbReference type="ARBA" id="ARBA00023224"/>
    </source>
</evidence>
<feature type="transmembrane region" description="Helical" evidence="8">
    <location>
        <begin position="31"/>
        <end position="53"/>
    </location>
</feature>
<feature type="transmembrane region" description="Helical" evidence="8">
    <location>
        <begin position="252"/>
        <end position="270"/>
    </location>
</feature>
<keyword evidence="5 8" id="KW-0472">Membrane</keyword>
<evidence type="ECO:0000259" key="9">
    <source>
        <dbReference type="PROSITE" id="PS50262"/>
    </source>
</evidence>
<dbReference type="InParanoid" id="A7RJ65"/>
<dbReference type="Proteomes" id="UP000001593">
    <property type="component" value="Unassembled WGS sequence"/>
</dbReference>
<feature type="domain" description="G-protein coupled receptors family 1 profile" evidence="9">
    <location>
        <begin position="44"/>
        <end position="310"/>
    </location>
</feature>
<keyword evidence="2 8" id="KW-0812">Transmembrane</keyword>
<dbReference type="Pfam" id="PF00001">
    <property type="entry name" value="7tm_1"/>
    <property type="match status" value="1"/>
</dbReference>
<dbReference type="PANTHER" id="PTHR24243">
    <property type="entry name" value="G-PROTEIN COUPLED RECEPTOR"/>
    <property type="match status" value="1"/>
</dbReference>
<evidence type="ECO:0000256" key="3">
    <source>
        <dbReference type="ARBA" id="ARBA00022989"/>
    </source>
</evidence>
<dbReference type="GO" id="GO:0008188">
    <property type="term" value="F:neuropeptide receptor activity"/>
    <property type="evidence" value="ECO:0000318"/>
    <property type="project" value="GO_Central"/>
</dbReference>
<keyword evidence="6" id="KW-0675">Receptor</keyword>
<dbReference type="OrthoDB" id="5964776at2759"/>
<evidence type="ECO:0000256" key="5">
    <source>
        <dbReference type="ARBA" id="ARBA00023136"/>
    </source>
</evidence>
<dbReference type="GO" id="GO:0005886">
    <property type="term" value="C:plasma membrane"/>
    <property type="evidence" value="ECO:0000318"/>
    <property type="project" value="GO_Central"/>
</dbReference>
<evidence type="ECO:0000256" key="1">
    <source>
        <dbReference type="ARBA" id="ARBA00004141"/>
    </source>
</evidence>
<dbReference type="AlphaFoldDB" id="A7RJ65"/>
<feature type="transmembrane region" description="Helical" evidence="8">
    <location>
        <begin position="108"/>
        <end position="126"/>
    </location>
</feature>
<dbReference type="STRING" id="45351.A7RJ65"/>
<sequence length="418" mass="47626">MEFYDNRHHTNETNDPEMIDRLPRWAWDLGLVIYIILLLLAFIFNSLVLFTLCRVRSMRRSVGSTMNIMLGNLALADLLLAISTTLEATAVYRHSWELGSTACKIQRWFMYSFYAVSMLSLIIISLEKYYAICDPLNKKVLQNTGTVYFYKMIGALWVAALLLESPQLLISDLENTYRTTVCTDVNPEDHDLHILVLSIYYLPMFILLYALPVVMFTVTFYKIGRKLRGVEKRLLERSRHDIFDVVQKRKRVLRVLLAVVIIFICCWSPFNFVQLLGKDTSLDNYDPLGNFYVSIKMLALCHAVLSPIIWTFMGQQFRNGVKRALGFAEQRLNPYGLSPGSPGLVTSNVQVRSASGGNLDDLPAEFRPRSRGLEPRDLVKRPSKLDLLLTSITPQTGSQGLTQGVILEVAEEDDVFDS</sequence>
<dbReference type="OMA" id="GSTMNIM"/>
<feature type="transmembrane region" description="Helical" evidence="8">
    <location>
        <begin position="65"/>
        <end position="88"/>
    </location>
</feature>
<dbReference type="SUPFAM" id="SSF81321">
    <property type="entry name" value="Family A G protein-coupled receptor-like"/>
    <property type="match status" value="1"/>
</dbReference>
<keyword evidence="7" id="KW-0807">Transducer</keyword>
<dbReference type="HOGENOM" id="CLU_009579_6_5_1"/>
<proteinExistence type="predicted"/>
<name>A7RJ65_NEMVE</name>
<feature type="transmembrane region" description="Helical" evidence="8">
    <location>
        <begin position="199"/>
        <end position="223"/>
    </location>
</feature>
<dbReference type="PANTHER" id="PTHR24243:SF208">
    <property type="entry name" value="PYROKININ-1 RECEPTOR"/>
    <property type="match status" value="1"/>
</dbReference>
<dbReference type="CDD" id="cd00637">
    <property type="entry name" value="7tm_classA_rhodopsin-like"/>
    <property type="match status" value="1"/>
</dbReference>
<feature type="transmembrane region" description="Helical" evidence="8">
    <location>
        <begin position="147"/>
        <end position="163"/>
    </location>
</feature>
<evidence type="ECO:0000256" key="4">
    <source>
        <dbReference type="ARBA" id="ARBA00023040"/>
    </source>
</evidence>